<dbReference type="PANTHER" id="PTHR33620">
    <property type="entry name" value="UREASE ACCESSORY PROTEIN F"/>
    <property type="match status" value="1"/>
</dbReference>
<dbReference type="RefSeq" id="WP_285980453.1">
    <property type="nucleotide sequence ID" value="NZ_JASVDS010000001.1"/>
</dbReference>
<dbReference type="PANTHER" id="PTHR33620:SF1">
    <property type="entry name" value="UREASE ACCESSORY PROTEIN F"/>
    <property type="match status" value="1"/>
</dbReference>
<evidence type="ECO:0000256" key="2">
    <source>
        <dbReference type="ARBA" id="ARBA00023186"/>
    </source>
</evidence>
<keyword evidence="1 3" id="KW-0996">Nickel insertion</keyword>
<accession>A0ABT7LBT6</accession>
<keyword evidence="2 3" id="KW-0143">Chaperone</keyword>
<dbReference type="InterPro" id="IPR002639">
    <property type="entry name" value="UreF"/>
</dbReference>
<dbReference type="Pfam" id="PF01730">
    <property type="entry name" value="UreF"/>
    <property type="match status" value="1"/>
</dbReference>
<reference evidence="4 5" key="1">
    <citation type="submission" date="2023-06" db="EMBL/GenBank/DDBJ databases">
        <title>Pelomonas sp. APW6 16S ribosomal RNA gene genome sequencing and assembly.</title>
        <authorList>
            <person name="Woo H."/>
        </authorList>
    </citation>
    <scope>NUCLEOTIDE SEQUENCE [LARGE SCALE GENOMIC DNA]</scope>
    <source>
        <strain evidence="4 5">APW6</strain>
    </source>
</reference>
<dbReference type="EMBL" id="JASVDS010000001">
    <property type="protein sequence ID" value="MDL5030313.1"/>
    <property type="molecule type" value="Genomic_DNA"/>
</dbReference>
<gene>
    <name evidence="3" type="primary">ureF</name>
    <name evidence="4" type="ORF">QRD43_00230</name>
</gene>
<dbReference type="HAMAP" id="MF_01385">
    <property type="entry name" value="UreF"/>
    <property type="match status" value="1"/>
</dbReference>
<organism evidence="4 5">
    <name type="scientific">Roseateles subflavus</name>
    <dbReference type="NCBI Taxonomy" id="3053353"/>
    <lineage>
        <taxon>Bacteria</taxon>
        <taxon>Pseudomonadati</taxon>
        <taxon>Pseudomonadota</taxon>
        <taxon>Betaproteobacteria</taxon>
        <taxon>Burkholderiales</taxon>
        <taxon>Sphaerotilaceae</taxon>
        <taxon>Roseateles</taxon>
    </lineage>
</organism>
<comment type="subunit">
    <text evidence="3">UreD, UreF and UreG form a complex that acts as a GTP-hydrolysis-dependent molecular chaperone, activating the urease apoprotein by helping to assemble the nickel containing metallocenter of UreC. The UreE protein probably delivers the nickel.</text>
</comment>
<dbReference type="PIRSF" id="PIRSF009467">
    <property type="entry name" value="Ureas_acces_UreF"/>
    <property type="match status" value="1"/>
</dbReference>
<keyword evidence="5" id="KW-1185">Reference proteome</keyword>
<comment type="caution">
    <text evidence="4">The sequence shown here is derived from an EMBL/GenBank/DDBJ whole genome shotgun (WGS) entry which is preliminary data.</text>
</comment>
<evidence type="ECO:0000313" key="4">
    <source>
        <dbReference type="EMBL" id="MDL5030313.1"/>
    </source>
</evidence>
<evidence type="ECO:0000256" key="1">
    <source>
        <dbReference type="ARBA" id="ARBA00022988"/>
    </source>
</evidence>
<dbReference type="Gene3D" id="1.10.4190.10">
    <property type="entry name" value="Urease accessory protein UreF"/>
    <property type="match status" value="1"/>
</dbReference>
<proteinExistence type="inferred from homology"/>
<name>A0ABT7LBT6_9BURK</name>
<dbReference type="Proteomes" id="UP001238603">
    <property type="component" value="Unassembled WGS sequence"/>
</dbReference>
<comment type="function">
    <text evidence="3">Required for maturation of urease via the functional incorporation of the urease nickel metallocenter.</text>
</comment>
<comment type="similarity">
    <text evidence="3">Belongs to the UreF family.</text>
</comment>
<evidence type="ECO:0000256" key="3">
    <source>
        <dbReference type="HAMAP-Rule" id="MF_01385"/>
    </source>
</evidence>
<keyword evidence="3" id="KW-0963">Cytoplasm</keyword>
<comment type="subcellular location">
    <subcellularLocation>
        <location evidence="3">Cytoplasm</location>
    </subcellularLocation>
</comment>
<dbReference type="InterPro" id="IPR038277">
    <property type="entry name" value="UreF_sf"/>
</dbReference>
<protein>
    <recommendedName>
        <fullName evidence="3">Urease accessory protein UreF</fullName>
    </recommendedName>
</protein>
<sequence>MSGTGAGDRALLRLLCLASPALPVGGFSYSEGLEAAVEAGEVRDEASARDWLLAQCRLGPCRAELPLTLQAWRAWARQDAGALQALNTHASLTRESAEFRLQGEQMAHSLLLWLRDAPLRDPALPALLGDAVPQLPLVWGLALHDSGADERAGILAVAMAWTENQVQAAMKAVPLGQRAGQRLLQALCDALADTIDELLARADAPTPPTVFTPMLAVLSARHEHQYSRLFRS</sequence>
<evidence type="ECO:0000313" key="5">
    <source>
        <dbReference type="Proteomes" id="UP001238603"/>
    </source>
</evidence>